<feature type="compositionally biased region" description="Basic and acidic residues" evidence="5">
    <location>
        <begin position="322"/>
        <end position="339"/>
    </location>
</feature>
<feature type="compositionally biased region" description="Basic and acidic residues" evidence="5">
    <location>
        <begin position="353"/>
        <end position="419"/>
    </location>
</feature>
<gene>
    <name evidence="8" type="ORF">LTR09_002144</name>
</gene>
<dbReference type="GO" id="GO:0005634">
    <property type="term" value="C:nucleus"/>
    <property type="evidence" value="ECO:0007669"/>
    <property type="project" value="UniProtKB-SubCell"/>
</dbReference>
<feature type="compositionally biased region" description="Basic and acidic residues" evidence="5">
    <location>
        <begin position="1"/>
        <end position="12"/>
    </location>
</feature>
<accession>A0AAJ0LVW6</accession>
<organism evidence="8 9">
    <name type="scientific">Extremus antarcticus</name>
    <dbReference type="NCBI Taxonomy" id="702011"/>
    <lineage>
        <taxon>Eukaryota</taxon>
        <taxon>Fungi</taxon>
        <taxon>Dikarya</taxon>
        <taxon>Ascomycota</taxon>
        <taxon>Pezizomycotina</taxon>
        <taxon>Dothideomycetes</taxon>
        <taxon>Dothideomycetidae</taxon>
        <taxon>Mycosphaerellales</taxon>
        <taxon>Extremaceae</taxon>
        <taxon>Extremus</taxon>
    </lineage>
</organism>
<dbReference type="Pfam" id="PF00076">
    <property type="entry name" value="RRM_1"/>
    <property type="match status" value="1"/>
</dbReference>
<proteinExistence type="predicted"/>
<dbReference type="Proteomes" id="UP001271007">
    <property type="component" value="Unassembled WGS sequence"/>
</dbReference>
<dbReference type="PANTHER" id="PTHR22792:SF140">
    <property type="entry name" value="ACHILLES, ISOFORM A"/>
    <property type="match status" value="1"/>
</dbReference>
<feature type="compositionally biased region" description="Basic and acidic residues" evidence="5">
    <location>
        <begin position="93"/>
        <end position="110"/>
    </location>
</feature>
<feature type="domain" description="RRM" evidence="6">
    <location>
        <begin position="236"/>
        <end position="289"/>
    </location>
</feature>
<evidence type="ECO:0000256" key="3">
    <source>
        <dbReference type="ARBA" id="ARBA00023242"/>
    </source>
</evidence>
<reference evidence="8" key="1">
    <citation type="submission" date="2023-04" db="EMBL/GenBank/DDBJ databases">
        <title>Black Yeasts Isolated from many extreme environments.</title>
        <authorList>
            <person name="Coleine C."/>
            <person name="Stajich J.E."/>
            <person name="Selbmann L."/>
        </authorList>
    </citation>
    <scope>NUCLEOTIDE SEQUENCE</scope>
    <source>
        <strain evidence="8">CCFEE 5312</strain>
    </source>
</reference>
<dbReference type="InterPro" id="IPR045180">
    <property type="entry name" value="La_dom_prot"/>
</dbReference>
<dbReference type="SMART" id="SM00360">
    <property type="entry name" value="RRM"/>
    <property type="match status" value="1"/>
</dbReference>
<dbReference type="Gene3D" id="3.30.70.330">
    <property type="match status" value="1"/>
</dbReference>
<feature type="compositionally biased region" description="Basic and acidic residues" evidence="5">
    <location>
        <begin position="26"/>
        <end position="43"/>
    </location>
</feature>
<dbReference type="GO" id="GO:1990904">
    <property type="term" value="C:ribonucleoprotein complex"/>
    <property type="evidence" value="ECO:0007669"/>
    <property type="project" value="InterPro"/>
</dbReference>
<feature type="compositionally biased region" description="Polar residues" evidence="5">
    <location>
        <begin position="78"/>
        <end position="88"/>
    </location>
</feature>
<feature type="compositionally biased region" description="Basic and acidic residues" evidence="5">
    <location>
        <begin position="450"/>
        <end position="510"/>
    </location>
</feature>
<dbReference type="SUPFAM" id="SSF46785">
    <property type="entry name" value="Winged helix' DNA-binding domain"/>
    <property type="match status" value="1"/>
</dbReference>
<feature type="compositionally biased region" description="Basic and acidic residues" evidence="5">
    <location>
        <begin position="530"/>
        <end position="550"/>
    </location>
</feature>
<dbReference type="GO" id="GO:0006396">
    <property type="term" value="P:RNA processing"/>
    <property type="evidence" value="ECO:0007669"/>
    <property type="project" value="InterPro"/>
</dbReference>
<dbReference type="PROSITE" id="PS50102">
    <property type="entry name" value="RRM"/>
    <property type="match status" value="1"/>
</dbReference>
<keyword evidence="2 4" id="KW-0694">RNA-binding</keyword>
<keyword evidence="9" id="KW-1185">Reference proteome</keyword>
<comment type="subcellular location">
    <subcellularLocation>
        <location evidence="1">Nucleus</location>
    </subcellularLocation>
</comment>
<evidence type="ECO:0000259" key="7">
    <source>
        <dbReference type="PROSITE" id="PS50961"/>
    </source>
</evidence>
<evidence type="ECO:0000256" key="1">
    <source>
        <dbReference type="ARBA" id="ARBA00004123"/>
    </source>
</evidence>
<comment type="caution">
    <text evidence="8">The sequence shown here is derived from an EMBL/GenBank/DDBJ whole genome shotgun (WGS) entry which is preliminary data.</text>
</comment>
<dbReference type="InterPro" id="IPR012677">
    <property type="entry name" value="Nucleotide-bd_a/b_plait_sf"/>
</dbReference>
<feature type="compositionally biased region" description="Polar residues" evidence="5">
    <location>
        <begin position="15"/>
        <end position="24"/>
    </location>
</feature>
<dbReference type="AlphaFoldDB" id="A0AAJ0LVW6"/>
<dbReference type="Gene3D" id="1.10.10.10">
    <property type="entry name" value="Winged helix-like DNA-binding domain superfamily/Winged helix DNA-binding domain"/>
    <property type="match status" value="1"/>
</dbReference>
<dbReference type="EMBL" id="JAWDJX010000004">
    <property type="protein sequence ID" value="KAK3057105.1"/>
    <property type="molecule type" value="Genomic_DNA"/>
</dbReference>
<dbReference type="InterPro" id="IPR000504">
    <property type="entry name" value="RRM_dom"/>
</dbReference>
<evidence type="ECO:0000256" key="5">
    <source>
        <dbReference type="SAM" id="MobiDB-lite"/>
    </source>
</evidence>
<dbReference type="InterPro" id="IPR035979">
    <property type="entry name" value="RBD_domain_sf"/>
</dbReference>
<dbReference type="InterPro" id="IPR006630">
    <property type="entry name" value="La_HTH"/>
</dbReference>
<protein>
    <submittedName>
        <fullName evidence="8">Uncharacterized protein</fullName>
    </submittedName>
</protein>
<dbReference type="CDD" id="cd12291">
    <property type="entry name" value="RRM1_La"/>
    <property type="match status" value="1"/>
</dbReference>
<dbReference type="SUPFAM" id="SSF54928">
    <property type="entry name" value="RNA-binding domain, RBD"/>
    <property type="match status" value="1"/>
</dbReference>
<dbReference type="PANTHER" id="PTHR22792">
    <property type="entry name" value="LUPUS LA PROTEIN-RELATED"/>
    <property type="match status" value="1"/>
</dbReference>
<dbReference type="InterPro" id="IPR036388">
    <property type="entry name" value="WH-like_DNA-bd_sf"/>
</dbReference>
<sequence>MSELTTDQKMDESVDVSTVTTSPDQVIKDDEATTGASKDDSETAKANAVNGDQSQDAAATATANVTDHAEDDVEKNENGANEKNQTDGAANGDSKEKKKQDRMAENDRKFGGDRKWIAPIRKIVSKFDNLPESDDPVEIRKQVDFYFSEFNLPTDKHLWQLAGGRENKPVDVSVIHSFKRMQHFQPRSAVVAALKDSKLLNIDDSGAITRKEPLDEVFTDDLRANEKIVHERNMSRTVYAKYFGDEEEDTHQRIEEYFAPYGPVNSIRLRRWEDGVFKGSVFVEFASEELQKKFLGTYPKPDFGDQQPEFVSKREYVDTEHKGKVERLVQQPKKFDGKPFRGGKNKSSGRGGRRNDDRDGDRGDRNNDKRYDGSRYGKGGRDNKDRDGRKKDRGGDREFKGDRDEWKKRREHDQEEKGGAKRKRGGDDQDDEDKGDAKKPREDDVVDLTGDAKDDSGGAKRKREDDAEDEVKGSKKKRENEKEEKTEDLMTKGDDVKAKGEHTTEEDKRDVKGKRAREDDEAEFKRKKAKTETRAEVEAKDEKVEASAEA</sequence>
<dbReference type="InterPro" id="IPR036390">
    <property type="entry name" value="WH_DNA-bd_sf"/>
</dbReference>
<feature type="domain" description="HTH La-type RNA-binding" evidence="7">
    <location>
        <begin position="129"/>
        <end position="219"/>
    </location>
</feature>
<evidence type="ECO:0000313" key="8">
    <source>
        <dbReference type="EMBL" id="KAK3057105.1"/>
    </source>
</evidence>
<dbReference type="GO" id="GO:0003729">
    <property type="term" value="F:mRNA binding"/>
    <property type="evidence" value="ECO:0007669"/>
    <property type="project" value="TreeGrafter"/>
</dbReference>
<evidence type="ECO:0000256" key="2">
    <source>
        <dbReference type="ARBA" id="ARBA00022884"/>
    </source>
</evidence>
<evidence type="ECO:0000313" key="9">
    <source>
        <dbReference type="Proteomes" id="UP001271007"/>
    </source>
</evidence>
<dbReference type="SMART" id="SM00715">
    <property type="entry name" value="LA"/>
    <property type="match status" value="1"/>
</dbReference>
<evidence type="ECO:0000259" key="6">
    <source>
        <dbReference type="PROSITE" id="PS50102"/>
    </source>
</evidence>
<evidence type="ECO:0000256" key="4">
    <source>
        <dbReference type="PROSITE-ProRule" id="PRU00332"/>
    </source>
</evidence>
<feature type="region of interest" description="Disordered" evidence="5">
    <location>
        <begin position="322"/>
        <end position="550"/>
    </location>
</feature>
<dbReference type="PROSITE" id="PS50961">
    <property type="entry name" value="HTH_LA"/>
    <property type="match status" value="1"/>
</dbReference>
<dbReference type="Pfam" id="PF05383">
    <property type="entry name" value="La"/>
    <property type="match status" value="1"/>
</dbReference>
<keyword evidence="3" id="KW-0539">Nucleus</keyword>
<feature type="region of interest" description="Disordered" evidence="5">
    <location>
        <begin position="1"/>
        <end position="110"/>
    </location>
</feature>
<name>A0AAJ0LVW6_9PEZI</name>
<dbReference type="PRINTS" id="PR00302">
    <property type="entry name" value="LUPUSLA"/>
</dbReference>
<dbReference type="InterPro" id="IPR002344">
    <property type="entry name" value="Lupus_La"/>
</dbReference>